<organism evidence="1 2">
    <name type="scientific">Paramecium pentaurelia</name>
    <dbReference type="NCBI Taxonomy" id="43138"/>
    <lineage>
        <taxon>Eukaryota</taxon>
        <taxon>Sar</taxon>
        <taxon>Alveolata</taxon>
        <taxon>Ciliophora</taxon>
        <taxon>Intramacronucleata</taxon>
        <taxon>Oligohymenophorea</taxon>
        <taxon>Peniculida</taxon>
        <taxon>Parameciidae</taxon>
        <taxon>Paramecium</taxon>
    </lineage>
</organism>
<name>A0A8S1YLI0_9CILI</name>
<keyword evidence="2" id="KW-1185">Reference proteome</keyword>
<evidence type="ECO:0000313" key="2">
    <source>
        <dbReference type="Proteomes" id="UP000689195"/>
    </source>
</evidence>
<evidence type="ECO:0000313" key="1">
    <source>
        <dbReference type="EMBL" id="CAD8214573.1"/>
    </source>
</evidence>
<gene>
    <name evidence="1" type="ORF">PPENT_87.1.T2260004</name>
</gene>
<dbReference type="EMBL" id="CAJJDO010000226">
    <property type="protein sequence ID" value="CAD8214573.1"/>
    <property type="molecule type" value="Genomic_DNA"/>
</dbReference>
<dbReference type="AlphaFoldDB" id="A0A8S1YLI0"/>
<sequence length="146" mass="17819">MNKAQIKKWETYMRLYIKRKKNANIDLVSLNKIDCFIEKRNEIRSNEKKNYGDVYCKMINQVDAEKILQINQTYRTIKERLILEDGNIKKEQRTQRKEEKIKSWIYKMKKNQLTKLHRPDFLLKINFIRRREYEPILEGNPAIAKL</sequence>
<accession>A0A8S1YLI0</accession>
<dbReference type="Proteomes" id="UP000689195">
    <property type="component" value="Unassembled WGS sequence"/>
</dbReference>
<proteinExistence type="predicted"/>
<protein>
    <submittedName>
        <fullName evidence="1">Uncharacterized protein</fullName>
    </submittedName>
</protein>
<reference evidence="1" key="1">
    <citation type="submission" date="2021-01" db="EMBL/GenBank/DDBJ databases">
        <authorList>
            <consortium name="Genoscope - CEA"/>
            <person name="William W."/>
        </authorList>
    </citation>
    <scope>NUCLEOTIDE SEQUENCE</scope>
</reference>
<comment type="caution">
    <text evidence="1">The sequence shown here is derived from an EMBL/GenBank/DDBJ whole genome shotgun (WGS) entry which is preliminary data.</text>
</comment>